<reference evidence="2 3" key="1">
    <citation type="journal article" date="2022" name="G3 (Bethesda)">
        <title>Whole-genome sequence and methylome profiling of the almond [Prunus dulcis (Mill.) D.A. Webb] cultivar 'Nonpareil'.</title>
        <authorList>
            <person name="D'Amico-Willman K.M."/>
            <person name="Ouma W.Z."/>
            <person name="Meulia T."/>
            <person name="Sideli G.M."/>
            <person name="Gradziel T.M."/>
            <person name="Fresnedo-Ramirez J."/>
        </authorList>
    </citation>
    <scope>NUCLEOTIDE SEQUENCE [LARGE SCALE GENOMIC DNA]</scope>
    <source>
        <strain evidence="2">Clone GOH B32 T37-40</strain>
    </source>
</reference>
<feature type="region of interest" description="Disordered" evidence="1">
    <location>
        <begin position="27"/>
        <end position="47"/>
    </location>
</feature>
<proteinExistence type="predicted"/>
<evidence type="ECO:0000313" key="3">
    <source>
        <dbReference type="Proteomes" id="UP001054821"/>
    </source>
</evidence>
<feature type="compositionally biased region" description="Basic and acidic residues" evidence="1">
    <location>
        <begin position="28"/>
        <end position="40"/>
    </location>
</feature>
<evidence type="ECO:0000313" key="2">
    <source>
        <dbReference type="EMBL" id="KAI5330472.1"/>
    </source>
</evidence>
<keyword evidence="3" id="KW-1185">Reference proteome</keyword>
<name>A0AAD4Z1S5_PRUDU</name>
<evidence type="ECO:0000256" key="1">
    <source>
        <dbReference type="SAM" id="MobiDB-lite"/>
    </source>
</evidence>
<accession>A0AAD4Z1S5</accession>
<dbReference type="AlphaFoldDB" id="A0AAD4Z1S5"/>
<organism evidence="2 3">
    <name type="scientific">Prunus dulcis</name>
    <name type="common">Almond</name>
    <name type="synonym">Amygdalus dulcis</name>
    <dbReference type="NCBI Taxonomy" id="3755"/>
    <lineage>
        <taxon>Eukaryota</taxon>
        <taxon>Viridiplantae</taxon>
        <taxon>Streptophyta</taxon>
        <taxon>Embryophyta</taxon>
        <taxon>Tracheophyta</taxon>
        <taxon>Spermatophyta</taxon>
        <taxon>Magnoliopsida</taxon>
        <taxon>eudicotyledons</taxon>
        <taxon>Gunneridae</taxon>
        <taxon>Pentapetalae</taxon>
        <taxon>rosids</taxon>
        <taxon>fabids</taxon>
        <taxon>Rosales</taxon>
        <taxon>Rosaceae</taxon>
        <taxon>Amygdaloideae</taxon>
        <taxon>Amygdaleae</taxon>
        <taxon>Prunus</taxon>
    </lineage>
</organism>
<protein>
    <submittedName>
        <fullName evidence="2">Uncharacterized protein</fullName>
    </submittedName>
</protein>
<dbReference type="EMBL" id="JAJFAZ020000005">
    <property type="protein sequence ID" value="KAI5330472.1"/>
    <property type="molecule type" value="Genomic_DNA"/>
</dbReference>
<comment type="caution">
    <text evidence="2">The sequence shown here is derived from an EMBL/GenBank/DDBJ whole genome shotgun (WGS) entry which is preliminary data.</text>
</comment>
<gene>
    <name evidence="2" type="ORF">L3X38_029870</name>
</gene>
<dbReference type="Proteomes" id="UP001054821">
    <property type="component" value="Chromosome 5"/>
</dbReference>
<sequence length="66" mass="7732">MLFHPSFDAAHIDRLFILSHAITSLRSRRSEPEKIKDHTKPTPSSEFSRRTTSTWLIWDIHLTCLV</sequence>